<keyword evidence="6 7" id="KW-0472">Membrane</keyword>
<organism evidence="8 9">
    <name type="scientific">Williamsia marianensis</name>
    <dbReference type="NCBI Taxonomy" id="85044"/>
    <lineage>
        <taxon>Bacteria</taxon>
        <taxon>Bacillati</taxon>
        <taxon>Actinomycetota</taxon>
        <taxon>Actinomycetes</taxon>
        <taxon>Mycobacteriales</taxon>
        <taxon>Nocardiaceae</taxon>
        <taxon>Williamsia</taxon>
    </lineage>
</organism>
<feature type="transmembrane region" description="Helical" evidence="7">
    <location>
        <begin position="251"/>
        <end position="269"/>
    </location>
</feature>
<evidence type="ECO:0000256" key="3">
    <source>
        <dbReference type="ARBA" id="ARBA00022475"/>
    </source>
</evidence>
<comment type="caution">
    <text evidence="8">The sequence shown here is derived from an EMBL/GenBank/DDBJ whole genome shotgun (WGS) entry which is preliminary data.</text>
</comment>
<protein>
    <submittedName>
        <fullName evidence="8">MFS transporter</fullName>
    </submittedName>
</protein>
<dbReference type="Proteomes" id="UP000225108">
    <property type="component" value="Unassembled WGS sequence"/>
</dbReference>
<dbReference type="InterPro" id="IPR010290">
    <property type="entry name" value="TM_effector"/>
</dbReference>
<dbReference type="RefSeq" id="WP_099383470.1">
    <property type="nucleotide sequence ID" value="NZ_PEBD01000010.1"/>
</dbReference>
<keyword evidence="4 7" id="KW-0812">Transmembrane</keyword>
<dbReference type="Pfam" id="PF05977">
    <property type="entry name" value="MFS_3"/>
    <property type="match status" value="1"/>
</dbReference>
<evidence type="ECO:0000256" key="5">
    <source>
        <dbReference type="ARBA" id="ARBA00022989"/>
    </source>
</evidence>
<evidence type="ECO:0000256" key="7">
    <source>
        <dbReference type="SAM" id="Phobius"/>
    </source>
</evidence>
<sequence length="408" mass="41347">MNPFRTFVVARAICWAGNAVTLVALPLLVYQHSGSALLSGVTFAVESLPYLLFGLFAGAVADRFDRKSILVVAQMLSAVALASIPLANVAGDVLIVHALTVAFVVSTLFVFYDAASFGVVPALVGPDRIADATGTLVSVGTVIGIAGPLLGGVAATALSPAGAIAIDACCYLSAAALTATIAIPPNAVEVVPGRRISDQIGEGLRYIWQQPVVRALTLVGIGVSLANGVVVGLMVVVGVRRLGLGDGDARLGALYAATALGAFLISLVSAKIQRVVDTGKITLAGIAVSAGAMLLWAQTPWFVVSLVILVVYQAANTMIIVNGIVVRQSITPDELQSRVNTTARMIAMGGTPFGAAMGGAVAQVGGVCVAVSVGAVALLCSAVVGWRMGVARLPLLADLSASAHGKGE</sequence>
<accession>A0A2G3PGV1</accession>
<feature type="transmembrane region" description="Helical" evidence="7">
    <location>
        <begin position="369"/>
        <end position="386"/>
    </location>
</feature>
<evidence type="ECO:0000256" key="6">
    <source>
        <dbReference type="ARBA" id="ARBA00023136"/>
    </source>
</evidence>
<proteinExistence type="predicted"/>
<comment type="subcellular location">
    <subcellularLocation>
        <location evidence="1">Cell membrane</location>
        <topology evidence="1">Multi-pass membrane protein</topology>
    </subcellularLocation>
</comment>
<keyword evidence="5 7" id="KW-1133">Transmembrane helix</keyword>
<feature type="transmembrane region" description="Helical" evidence="7">
    <location>
        <begin position="303"/>
        <end position="325"/>
    </location>
</feature>
<dbReference type="SUPFAM" id="SSF103473">
    <property type="entry name" value="MFS general substrate transporter"/>
    <property type="match status" value="1"/>
</dbReference>
<keyword evidence="2" id="KW-0813">Transport</keyword>
<keyword evidence="3" id="KW-1003">Cell membrane</keyword>
<dbReference type="EMBL" id="PEBD01000010">
    <property type="protein sequence ID" value="PHV65039.1"/>
    <property type="molecule type" value="Genomic_DNA"/>
</dbReference>
<evidence type="ECO:0000256" key="4">
    <source>
        <dbReference type="ARBA" id="ARBA00022692"/>
    </source>
</evidence>
<dbReference type="AlphaFoldDB" id="A0A2G3PGV1"/>
<name>A0A2G3PGV1_WILMA</name>
<dbReference type="PANTHER" id="PTHR23513">
    <property type="entry name" value="INTEGRAL MEMBRANE EFFLUX PROTEIN-RELATED"/>
    <property type="match status" value="1"/>
</dbReference>
<evidence type="ECO:0000256" key="2">
    <source>
        <dbReference type="ARBA" id="ARBA00022448"/>
    </source>
</evidence>
<gene>
    <name evidence="8" type="ORF">CSW57_14380</name>
</gene>
<dbReference type="Gene3D" id="1.20.1250.20">
    <property type="entry name" value="MFS general substrate transporter like domains"/>
    <property type="match status" value="1"/>
</dbReference>
<feature type="transmembrane region" description="Helical" evidence="7">
    <location>
        <begin position="281"/>
        <end position="297"/>
    </location>
</feature>
<dbReference type="CDD" id="cd06173">
    <property type="entry name" value="MFS_MefA_like"/>
    <property type="match status" value="1"/>
</dbReference>
<evidence type="ECO:0000313" key="9">
    <source>
        <dbReference type="Proteomes" id="UP000225108"/>
    </source>
</evidence>
<evidence type="ECO:0000313" key="8">
    <source>
        <dbReference type="EMBL" id="PHV65039.1"/>
    </source>
</evidence>
<feature type="transmembrane region" description="Helical" evidence="7">
    <location>
        <begin position="12"/>
        <end position="30"/>
    </location>
</feature>
<evidence type="ECO:0000256" key="1">
    <source>
        <dbReference type="ARBA" id="ARBA00004651"/>
    </source>
</evidence>
<feature type="transmembrane region" description="Helical" evidence="7">
    <location>
        <begin position="69"/>
        <end position="87"/>
    </location>
</feature>
<dbReference type="InterPro" id="IPR036259">
    <property type="entry name" value="MFS_trans_sf"/>
</dbReference>
<feature type="transmembrane region" description="Helical" evidence="7">
    <location>
        <begin position="36"/>
        <end position="57"/>
    </location>
</feature>
<dbReference type="GO" id="GO:0005886">
    <property type="term" value="C:plasma membrane"/>
    <property type="evidence" value="ECO:0007669"/>
    <property type="project" value="UniProtKB-SubCell"/>
</dbReference>
<feature type="transmembrane region" description="Helical" evidence="7">
    <location>
        <begin position="215"/>
        <end position="239"/>
    </location>
</feature>
<reference evidence="8 9" key="1">
    <citation type="submission" date="2017-10" db="EMBL/GenBank/DDBJ databases">
        <title>The draft genome sequence of Williamsia sp. BULT 1.1 isolated from the semi-arid grassland soils from South Africa.</title>
        <authorList>
            <person name="Kabwe M.H."/>
            <person name="Govender N."/>
            <person name="Mutseka Lunga P."/>
            <person name="Vikram S."/>
            <person name="Makhalanyane T.P."/>
        </authorList>
    </citation>
    <scope>NUCLEOTIDE SEQUENCE [LARGE SCALE GENOMIC DNA]</scope>
    <source>
        <strain evidence="8 9">BULT 1.1</strain>
    </source>
</reference>
<dbReference type="PANTHER" id="PTHR23513:SF6">
    <property type="entry name" value="MAJOR FACILITATOR SUPERFAMILY ASSOCIATED DOMAIN-CONTAINING PROTEIN"/>
    <property type="match status" value="1"/>
</dbReference>